<protein>
    <submittedName>
        <fullName evidence="1">Uncharacterized protein</fullName>
    </submittedName>
</protein>
<reference evidence="1" key="1">
    <citation type="submission" date="2015-06" db="EMBL/GenBank/DDBJ databases">
        <authorList>
            <person name="Joergensen T."/>
        </authorList>
    </citation>
    <scope>NUCLEOTIDE SEQUENCE</scope>
    <source>
        <strain evidence="1">RGFK1479</strain>
    </source>
</reference>
<name>A0A0H5Q7E7_9ZZZZ</name>
<proteinExistence type="predicted"/>
<reference evidence="1" key="2">
    <citation type="submission" date="2015-07" db="EMBL/GenBank/DDBJ databases">
        <title>Plasmids, circular viruses and viroids from rat gut.</title>
        <authorList>
            <person name="Jorgensen T.J."/>
            <person name="Hansen M.A."/>
            <person name="Xu Z."/>
            <person name="Tabak M.A."/>
            <person name="Sorensen S.J."/>
            <person name="Hansen L.H."/>
        </authorList>
    </citation>
    <scope>NUCLEOTIDE SEQUENCE</scope>
    <source>
        <strain evidence="1">RGFK1479</strain>
    </source>
</reference>
<accession>A0A0H5Q7E7</accession>
<dbReference type="EMBL" id="LN854018">
    <property type="protein sequence ID" value="CRY97309.1"/>
    <property type="molecule type" value="Genomic_DNA"/>
</dbReference>
<evidence type="ECO:0000313" key="1">
    <source>
        <dbReference type="EMBL" id="CRY97309.1"/>
    </source>
</evidence>
<organism evidence="1">
    <name type="scientific">uncultured prokaryote</name>
    <dbReference type="NCBI Taxonomy" id="198431"/>
    <lineage>
        <taxon>unclassified sequences</taxon>
        <taxon>environmental samples</taxon>
    </lineage>
</organism>
<dbReference type="AlphaFoldDB" id="A0A0H5Q7E7"/>
<sequence length="196" mass="20732">MAITRIQAVFTGLPGMPGVSNFYFQADTQGEAESAHAQVSLFFNSYLAAIVPELTVTVSGEMSVFNEETGVLIEVFSVTPTSYTGTNTGGQVLPYATQFLLKFNTATVVHNRMVRGRVFLPGFSEGDSVSGAVSTAVGADIASKADLYLSGATTGHVVWSRPFAGTETNPAREGSVGLVSSYGYGGQWSVLRSRRP</sequence>